<gene>
    <name evidence="2" type="ORF">ECRASSUSDP1_LOCUS425</name>
</gene>
<keyword evidence="3" id="KW-1185">Reference proteome</keyword>
<dbReference type="EMBL" id="CAMPGE010000394">
    <property type="protein sequence ID" value="CAI2359140.1"/>
    <property type="molecule type" value="Genomic_DNA"/>
</dbReference>
<organism evidence="2 3">
    <name type="scientific">Euplotes crassus</name>
    <dbReference type="NCBI Taxonomy" id="5936"/>
    <lineage>
        <taxon>Eukaryota</taxon>
        <taxon>Sar</taxon>
        <taxon>Alveolata</taxon>
        <taxon>Ciliophora</taxon>
        <taxon>Intramacronucleata</taxon>
        <taxon>Spirotrichea</taxon>
        <taxon>Hypotrichia</taxon>
        <taxon>Euplotida</taxon>
        <taxon>Euplotidae</taxon>
        <taxon>Moneuplotes</taxon>
    </lineage>
</organism>
<name>A0AAD1TZD2_EUPCR</name>
<comment type="caution">
    <text evidence="2">The sequence shown here is derived from an EMBL/GenBank/DDBJ whole genome shotgun (WGS) entry which is preliminary data.</text>
</comment>
<evidence type="ECO:0000256" key="1">
    <source>
        <dbReference type="SAM" id="MobiDB-lite"/>
    </source>
</evidence>
<dbReference type="AlphaFoldDB" id="A0AAD1TZD2"/>
<proteinExistence type="predicted"/>
<sequence length="640" mass="73364">MKLHLKSSKKPWISPRNHAYSLYPPTEFQLSSEDIKKTHLNPIRMIDSLELMDSPSSTGQKDLIAMNKIPFKKLFQSHTQSNQKYILFPELANICKKIGLFPEFLNYKEIKAIICDVKKVNGPDASIQSFKITFDNFLEFLHKCSDFYEVGKLHKNNRNSSKCQRAKTTKIKDLKGSSMTASSKEFISLIQSRVKFNYQINLKVSHHAKNFSKNLTRNTSKKIMKSPTSQSKLSRQIDSKACSKQTSNEAQNAPVCNTPKLQKYEIDLIKKVKKINTSRKVNSTSFEEPFKASFDNSAMREYNMKVKGIKSQSKKNLKKEIINKPKLLEDIPSKAFIESERFETNFRNSELEIIQQKSSNSTLFSNYQKANTISHQSMFAKEDSKLGRKNVESFQNPTSKFSLFNHSDLINPEELNESIASLKDNTQSQTNRRTRKERKIVTLESDDGNNTHRIKSQISHFNKSNNLSPKIDESLHYQNIKNKYIKSGKNQRNNLQKKRFIVNSPTSSLFKGGLRSTLLVDLDNDDDYMKKSYKMTPKTIDKRKYLSLSKNSHNKSSLSIGMSSSDVIGKIKSTFERFIENNDKIQSARSLENLHKVAQTINVQKQNKITNTAIGLGILQGILGPKRKKLLRKAIAELKN</sequence>
<accession>A0AAD1TZD2</accession>
<dbReference type="Proteomes" id="UP001295684">
    <property type="component" value="Unassembled WGS sequence"/>
</dbReference>
<protein>
    <submittedName>
        <fullName evidence="2">Uncharacterized protein</fullName>
    </submittedName>
</protein>
<reference evidence="2" key="1">
    <citation type="submission" date="2023-07" db="EMBL/GenBank/DDBJ databases">
        <authorList>
            <consortium name="AG Swart"/>
            <person name="Singh M."/>
            <person name="Singh A."/>
            <person name="Seah K."/>
            <person name="Emmerich C."/>
        </authorList>
    </citation>
    <scope>NUCLEOTIDE SEQUENCE</scope>
    <source>
        <strain evidence="2">DP1</strain>
    </source>
</reference>
<evidence type="ECO:0000313" key="3">
    <source>
        <dbReference type="Proteomes" id="UP001295684"/>
    </source>
</evidence>
<evidence type="ECO:0000313" key="2">
    <source>
        <dbReference type="EMBL" id="CAI2359140.1"/>
    </source>
</evidence>
<feature type="compositionally biased region" description="Polar residues" evidence="1">
    <location>
        <begin position="226"/>
        <end position="236"/>
    </location>
</feature>
<feature type="region of interest" description="Disordered" evidence="1">
    <location>
        <begin position="217"/>
        <end position="236"/>
    </location>
</feature>